<dbReference type="Proteomes" id="UP001229862">
    <property type="component" value="Chromosome"/>
</dbReference>
<evidence type="ECO:0000313" key="3">
    <source>
        <dbReference type="EMBL" id="WML87861.1"/>
    </source>
</evidence>
<sequence length="310" mass="34851">MWTWLRTLLPEPEPVAPFAGDADGINWYNVAQNQRFAVLRKGGLINLASTWRFALFGGAGCFLLAEQVGREWLLLPALASLWFALGLYRRYRLIVDTPTSRLSSSAQGYVELSGTAALPEGESSRGLPHLPVTVWLPGYVEDQPFLLEDAFGRCLLYPQAAEIVTRTGDNHLFLLHAIYPGQTLYALGELRTQRHAHGNVAQERRERLAVLLADWKRDDHTLLQNFDADGNGQIDPDEWQNVLAAAQQWVDADIRVQQRLPGTHVMSGAQAGQLFLITNIPPEQLARRYQWAAWLHTLAWWGLMAAAHIR</sequence>
<feature type="domain" description="EF-hand" evidence="1">
    <location>
        <begin position="214"/>
        <end position="249"/>
    </location>
</feature>
<evidence type="ECO:0000313" key="2">
    <source>
        <dbReference type="EMBL" id="MDQ5768334.1"/>
    </source>
</evidence>
<gene>
    <name evidence="2" type="ORF">RCC75_07325</name>
    <name evidence="3" type="ORF">RCG00_05700</name>
</gene>
<dbReference type="EMBL" id="JAVFKN010000007">
    <property type="protein sequence ID" value="MDQ5768334.1"/>
    <property type="molecule type" value="Genomic_DNA"/>
</dbReference>
<name>A0AA51R5N7_9GAMM</name>
<organism evidence="3">
    <name type="scientific">Thiothrix subterranea</name>
    <dbReference type="NCBI Taxonomy" id="2735563"/>
    <lineage>
        <taxon>Bacteria</taxon>
        <taxon>Pseudomonadati</taxon>
        <taxon>Pseudomonadota</taxon>
        <taxon>Gammaproteobacteria</taxon>
        <taxon>Thiotrichales</taxon>
        <taxon>Thiotrichaceae</taxon>
        <taxon>Thiothrix</taxon>
    </lineage>
</organism>
<dbReference type="Proteomes" id="UP001223336">
    <property type="component" value="Unassembled WGS sequence"/>
</dbReference>
<dbReference type="PROSITE" id="PS00018">
    <property type="entry name" value="EF_HAND_1"/>
    <property type="match status" value="1"/>
</dbReference>
<accession>A0AA51R5N7</accession>
<evidence type="ECO:0000259" key="1">
    <source>
        <dbReference type="PROSITE" id="PS50222"/>
    </source>
</evidence>
<dbReference type="RefSeq" id="WP_308134385.1">
    <property type="nucleotide sequence ID" value="NZ_CP133217.1"/>
</dbReference>
<dbReference type="AlphaFoldDB" id="A0AA51R5N7"/>
<dbReference type="PROSITE" id="PS50222">
    <property type="entry name" value="EF_HAND_2"/>
    <property type="match status" value="1"/>
</dbReference>
<dbReference type="InterPro" id="IPR018247">
    <property type="entry name" value="EF_Hand_1_Ca_BS"/>
</dbReference>
<dbReference type="GO" id="GO:0005509">
    <property type="term" value="F:calcium ion binding"/>
    <property type="evidence" value="ECO:0007669"/>
    <property type="project" value="InterPro"/>
</dbReference>
<proteinExistence type="predicted"/>
<dbReference type="EMBL" id="CP133217">
    <property type="protein sequence ID" value="WML87861.1"/>
    <property type="molecule type" value="Genomic_DNA"/>
</dbReference>
<keyword evidence="4" id="KW-1185">Reference proteome</keyword>
<evidence type="ECO:0000313" key="4">
    <source>
        <dbReference type="Proteomes" id="UP001223336"/>
    </source>
</evidence>
<protein>
    <submittedName>
        <fullName evidence="3">EF-hand domain-containing protein</fullName>
    </submittedName>
</protein>
<dbReference type="InterPro" id="IPR002048">
    <property type="entry name" value="EF_hand_dom"/>
</dbReference>
<reference evidence="3 4" key="1">
    <citation type="submission" date="2023-08" db="EMBL/GenBank/DDBJ databases">
        <title>New molecular markers tilS and rpoB for phylogenetic and monitoring studies of the genus Thiothrix biodiversity.</title>
        <authorList>
            <person name="Ravin N.V."/>
            <person name="Smolyakov D."/>
            <person name="Markov N.D."/>
            <person name="Beletsky A.V."/>
            <person name="Mardanov A.V."/>
            <person name="Rudenko T.S."/>
            <person name="Grabovich M.Y."/>
        </authorList>
    </citation>
    <scope>NUCLEOTIDE SEQUENCE</scope>
    <source>
        <strain evidence="3">DNT52</strain>
        <strain evidence="2 4">H33</strain>
    </source>
</reference>